<dbReference type="AlphaFoldDB" id="A0A7Z2NUA3"/>
<dbReference type="EMBL" id="CP047895">
    <property type="protein sequence ID" value="QHL89560.1"/>
    <property type="molecule type" value="Genomic_DNA"/>
</dbReference>
<feature type="coiled-coil region" evidence="1">
    <location>
        <begin position="50"/>
        <end position="78"/>
    </location>
</feature>
<accession>A0A7Z2NUA3</accession>
<dbReference type="RefSeq" id="WP_160590913.1">
    <property type="nucleotide sequence ID" value="NZ_CP047895.1"/>
</dbReference>
<organism evidence="2 3">
    <name type="scientific">Sphingomonas changnyeongensis</name>
    <dbReference type="NCBI Taxonomy" id="2698679"/>
    <lineage>
        <taxon>Bacteria</taxon>
        <taxon>Pseudomonadati</taxon>
        <taxon>Pseudomonadota</taxon>
        <taxon>Alphaproteobacteria</taxon>
        <taxon>Sphingomonadales</taxon>
        <taxon>Sphingomonadaceae</taxon>
        <taxon>Sphingomonas</taxon>
    </lineage>
</organism>
<evidence type="ECO:0000313" key="2">
    <source>
        <dbReference type="EMBL" id="QHL89560.1"/>
    </source>
</evidence>
<proteinExistence type="predicted"/>
<name>A0A7Z2NUA3_9SPHN</name>
<dbReference type="Proteomes" id="UP000464468">
    <property type="component" value="Chromosome"/>
</dbReference>
<gene>
    <name evidence="2" type="ORF">GVO57_00345</name>
</gene>
<keyword evidence="1" id="KW-0175">Coiled coil</keyword>
<protein>
    <submittedName>
        <fullName evidence="2">Uncharacterized protein</fullName>
    </submittedName>
</protein>
<keyword evidence="3" id="KW-1185">Reference proteome</keyword>
<evidence type="ECO:0000313" key="3">
    <source>
        <dbReference type="Proteomes" id="UP000464468"/>
    </source>
</evidence>
<evidence type="ECO:0000256" key="1">
    <source>
        <dbReference type="SAM" id="Coils"/>
    </source>
</evidence>
<sequence length="93" mass="10108">MGNQDMAVRPASETRARLEAGLDMTRALGEHLNWILHLAREAAEHRTLALDAASAELREAHLEVAAAYQKRIEEARRAIGTAPPSGAEARRAA</sequence>
<dbReference type="KEGG" id="schy:GVO57_00345"/>
<reference evidence="2 3" key="1">
    <citation type="submission" date="2020-01" db="EMBL/GenBank/DDBJ databases">
        <title>Sphingomonas sp. C33 whole genome sequece.</title>
        <authorList>
            <person name="Park C."/>
        </authorList>
    </citation>
    <scope>NUCLEOTIDE SEQUENCE [LARGE SCALE GENOMIC DNA]</scope>
    <source>
        <strain evidence="2 3">C33</strain>
    </source>
</reference>